<reference evidence="2 3" key="1">
    <citation type="submission" date="2018-01" db="EMBL/GenBank/DDBJ databases">
        <title>Draft genome of the strawberry crown rot pathogen Phytophthora cactorum.</title>
        <authorList>
            <person name="Armitage A.D."/>
            <person name="Lysoe E."/>
            <person name="Nellist C.F."/>
            <person name="Harrison R.J."/>
            <person name="Brurberg M.B."/>
        </authorList>
    </citation>
    <scope>NUCLEOTIDE SEQUENCE [LARGE SCALE GENOMIC DNA]</scope>
    <source>
        <strain evidence="2 3">10300</strain>
    </source>
</reference>
<dbReference type="Proteomes" id="UP000736787">
    <property type="component" value="Unassembled WGS sequence"/>
</dbReference>
<gene>
    <name evidence="2" type="ORF">PC110_g4313</name>
    <name evidence="1" type="ORF">PC117_g13973</name>
</gene>
<keyword evidence="3" id="KW-1185">Reference proteome</keyword>
<name>A0A329SUK9_9STRA</name>
<reference evidence="1" key="2">
    <citation type="submission" date="2018-10" db="EMBL/GenBank/DDBJ databases">
        <title>Effector identification in a new, highly contiguous assembly of the strawberry crown rot pathogen Phytophthora cactorum.</title>
        <authorList>
            <person name="Armitage A.D."/>
            <person name="Nellist C.F."/>
            <person name="Bates H."/>
            <person name="Vickerstaff R.J."/>
            <person name="Harrison R.J."/>
        </authorList>
    </citation>
    <scope>NUCLEOTIDE SEQUENCE</scope>
    <source>
        <strain evidence="1">4040</strain>
    </source>
</reference>
<evidence type="ECO:0000313" key="2">
    <source>
        <dbReference type="EMBL" id="RAW39458.1"/>
    </source>
</evidence>
<dbReference type="EMBL" id="MJFZ01000066">
    <property type="protein sequence ID" value="RAW39458.1"/>
    <property type="molecule type" value="Genomic_DNA"/>
</dbReference>
<comment type="caution">
    <text evidence="2">The sequence shown here is derived from an EMBL/GenBank/DDBJ whole genome shotgun (WGS) entry which is preliminary data.</text>
</comment>
<dbReference type="Proteomes" id="UP000251314">
    <property type="component" value="Unassembled WGS sequence"/>
</dbReference>
<proteinExistence type="predicted"/>
<evidence type="ECO:0000313" key="1">
    <source>
        <dbReference type="EMBL" id="KAG2929607.1"/>
    </source>
</evidence>
<protein>
    <submittedName>
        <fullName evidence="2">Uncharacterized protein</fullName>
    </submittedName>
</protein>
<dbReference type="EMBL" id="RCMK01000423">
    <property type="protein sequence ID" value="KAG2929607.1"/>
    <property type="molecule type" value="Genomic_DNA"/>
</dbReference>
<dbReference type="AlphaFoldDB" id="A0A329SUK9"/>
<dbReference type="VEuPathDB" id="FungiDB:PC110_g4313"/>
<organism evidence="2 3">
    <name type="scientific">Phytophthora cactorum</name>
    <dbReference type="NCBI Taxonomy" id="29920"/>
    <lineage>
        <taxon>Eukaryota</taxon>
        <taxon>Sar</taxon>
        <taxon>Stramenopiles</taxon>
        <taxon>Oomycota</taxon>
        <taxon>Peronosporomycetes</taxon>
        <taxon>Peronosporales</taxon>
        <taxon>Peronosporaceae</taxon>
        <taxon>Phytophthora</taxon>
    </lineage>
</organism>
<sequence>MGALLAAAVGKGFTKAAADSNHDEALLKAKFALWRLFLSQRNNRADRLRNMYQDQYMKWCLESVTAPRSSFIRPELIVEPSVPSYPVENLPFVRRLPTGWAKLRFSNDVTMARGLGICAVRPPIQH</sequence>
<dbReference type="OrthoDB" id="10343054at2759"/>
<accession>A0A329SUK9</accession>
<evidence type="ECO:0000313" key="3">
    <source>
        <dbReference type="Proteomes" id="UP000251314"/>
    </source>
</evidence>